<dbReference type="RefSeq" id="WP_138084129.1">
    <property type="nucleotide sequence ID" value="NZ_VAUV01000001.1"/>
</dbReference>
<evidence type="ECO:0000256" key="1">
    <source>
        <dbReference type="SAM" id="SignalP"/>
    </source>
</evidence>
<evidence type="ECO:0000313" key="2">
    <source>
        <dbReference type="EMBL" id="TLD72505.1"/>
    </source>
</evidence>
<feature type="signal peptide" evidence="1">
    <location>
        <begin position="1"/>
        <end position="23"/>
    </location>
</feature>
<keyword evidence="3" id="KW-1185">Reference proteome</keyword>
<proteinExistence type="predicted"/>
<accession>A0A5R8KKN6</accession>
<keyword evidence="1" id="KW-0732">Signal</keyword>
<sequence length="411" mass="45357">MRLYVLQLLAIILSSALHQPVSAQAPAEPHPLAIEAAAAYRPLQKELPADGIEIPLPGPVQRVLLADSGWKLVLHFATLGQFGVFNLATNQFDGYIASPDPYALVATGGKSLVIYQPERLLLEHYSLETLKLQKSSAIQIRGRLRYIGMGLFRPDRVFGLYEETRKPGAVFTMGPLNPLLISLPTMEMTFPELREPSGRQASRITEKDLLAMQGVMDEAGTIGAVSHPGENRINSHIYRLKDDYVELNFSGLKSRNPRVHAESDRVIYQNQVAPIGGEKDLLIQHHALQAERHWILAPIAGFSGLVARQPSLDAGAENPRPGRDIGGGFKVLKLPSLDHVKDLPVSADVMKTLSEFPSYFNSEMLASAYSDRLIYLQLQEKRMLIFPLGLRNTNSNPIADESGKEGKTSDE</sequence>
<reference evidence="2 3" key="1">
    <citation type="submission" date="2019-05" db="EMBL/GenBank/DDBJ databases">
        <title>Verrucobacter flavum gen. nov., sp. nov. a new member of the family Verrucomicrobiaceae.</title>
        <authorList>
            <person name="Szuroczki S."/>
            <person name="Abbaszade G."/>
            <person name="Szabo A."/>
            <person name="Felfoldi T."/>
            <person name="Schumann P."/>
            <person name="Boka K."/>
            <person name="Keki Z."/>
            <person name="Toumi M."/>
            <person name="Toth E."/>
        </authorList>
    </citation>
    <scope>NUCLEOTIDE SEQUENCE [LARGE SCALE GENOMIC DNA]</scope>
    <source>
        <strain evidence="2 3">MG-N-17</strain>
    </source>
</reference>
<dbReference type="Proteomes" id="UP000306196">
    <property type="component" value="Unassembled WGS sequence"/>
</dbReference>
<comment type="caution">
    <text evidence="2">The sequence shown here is derived from an EMBL/GenBank/DDBJ whole genome shotgun (WGS) entry which is preliminary data.</text>
</comment>
<dbReference type="EMBL" id="VAUV01000001">
    <property type="protein sequence ID" value="TLD72505.1"/>
    <property type="molecule type" value="Genomic_DNA"/>
</dbReference>
<organism evidence="2 3">
    <name type="scientific">Phragmitibacter flavus</name>
    <dbReference type="NCBI Taxonomy" id="2576071"/>
    <lineage>
        <taxon>Bacteria</taxon>
        <taxon>Pseudomonadati</taxon>
        <taxon>Verrucomicrobiota</taxon>
        <taxon>Verrucomicrobiia</taxon>
        <taxon>Verrucomicrobiales</taxon>
        <taxon>Verrucomicrobiaceae</taxon>
        <taxon>Phragmitibacter</taxon>
    </lineage>
</organism>
<feature type="chain" id="PRO_5024415140" evidence="1">
    <location>
        <begin position="24"/>
        <end position="411"/>
    </location>
</feature>
<gene>
    <name evidence="2" type="ORF">FEM03_00040</name>
</gene>
<dbReference type="AlphaFoldDB" id="A0A5R8KKN6"/>
<name>A0A5R8KKN6_9BACT</name>
<evidence type="ECO:0000313" key="3">
    <source>
        <dbReference type="Proteomes" id="UP000306196"/>
    </source>
</evidence>
<protein>
    <submittedName>
        <fullName evidence="2">Uncharacterized protein</fullName>
    </submittedName>
</protein>